<accession>B9TMR0</accession>
<gene>
    <name evidence="2" type="ORF">RCOM_2120530</name>
</gene>
<keyword evidence="3" id="KW-1185">Reference proteome</keyword>
<protein>
    <submittedName>
        <fullName evidence="2">Uncharacterized protein</fullName>
    </submittedName>
</protein>
<feature type="region of interest" description="Disordered" evidence="1">
    <location>
        <begin position="78"/>
        <end position="114"/>
    </location>
</feature>
<name>B9TMR0_RICCO</name>
<dbReference type="Proteomes" id="UP000008311">
    <property type="component" value="Unassembled WGS sequence"/>
</dbReference>
<evidence type="ECO:0000256" key="1">
    <source>
        <dbReference type="SAM" id="MobiDB-lite"/>
    </source>
</evidence>
<feature type="compositionally biased region" description="Polar residues" evidence="1">
    <location>
        <begin position="78"/>
        <end position="95"/>
    </location>
</feature>
<dbReference type="AlphaFoldDB" id="B9TMR0"/>
<evidence type="ECO:0000313" key="2">
    <source>
        <dbReference type="EMBL" id="EEF22853.1"/>
    </source>
</evidence>
<sequence>MVEPLNFTCAASPACSVATTVAPWRSSKLPLPGFTASSKLSLISGFSATPVAASAGMLACSVGAVVSGSARVMETSSMARPWSLPTSLSSTQRSHSVAPGAQPRPRRSPPTLFTRPAALPSTAAAVPVATGDCQL</sequence>
<dbReference type="InParanoid" id="B9TMR0"/>
<proteinExistence type="predicted"/>
<reference evidence="3" key="1">
    <citation type="journal article" date="2010" name="Nat. Biotechnol.">
        <title>Draft genome sequence of the oilseed species Ricinus communis.</title>
        <authorList>
            <person name="Chan A.P."/>
            <person name="Crabtree J."/>
            <person name="Zhao Q."/>
            <person name="Lorenzi H."/>
            <person name="Orvis J."/>
            <person name="Puiu D."/>
            <person name="Melake-Berhan A."/>
            <person name="Jones K.M."/>
            <person name="Redman J."/>
            <person name="Chen G."/>
            <person name="Cahoon E.B."/>
            <person name="Gedil M."/>
            <person name="Stanke M."/>
            <person name="Haas B.J."/>
            <person name="Wortman J.R."/>
            <person name="Fraser-Liggett C.M."/>
            <person name="Ravel J."/>
            <person name="Rabinowicz P.D."/>
        </authorList>
    </citation>
    <scope>NUCLEOTIDE SEQUENCE [LARGE SCALE GENOMIC DNA]</scope>
    <source>
        <strain evidence="3">cv. Hale</strain>
    </source>
</reference>
<evidence type="ECO:0000313" key="3">
    <source>
        <dbReference type="Proteomes" id="UP000008311"/>
    </source>
</evidence>
<dbReference type="EMBL" id="EQ989928">
    <property type="protein sequence ID" value="EEF22853.1"/>
    <property type="molecule type" value="Genomic_DNA"/>
</dbReference>
<feature type="non-terminal residue" evidence="2">
    <location>
        <position position="135"/>
    </location>
</feature>
<organism evidence="2 3">
    <name type="scientific">Ricinus communis</name>
    <name type="common">Castor bean</name>
    <dbReference type="NCBI Taxonomy" id="3988"/>
    <lineage>
        <taxon>Eukaryota</taxon>
        <taxon>Viridiplantae</taxon>
        <taxon>Streptophyta</taxon>
        <taxon>Embryophyta</taxon>
        <taxon>Tracheophyta</taxon>
        <taxon>Spermatophyta</taxon>
        <taxon>Magnoliopsida</taxon>
        <taxon>eudicotyledons</taxon>
        <taxon>Gunneridae</taxon>
        <taxon>Pentapetalae</taxon>
        <taxon>rosids</taxon>
        <taxon>fabids</taxon>
        <taxon>Malpighiales</taxon>
        <taxon>Euphorbiaceae</taxon>
        <taxon>Acalyphoideae</taxon>
        <taxon>Acalypheae</taxon>
        <taxon>Ricinus</taxon>
    </lineage>
</organism>